<keyword evidence="3" id="KW-1185">Reference proteome</keyword>
<dbReference type="RefSeq" id="WP_326837572.1">
    <property type="nucleotide sequence ID" value="NZ_CP142149.1"/>
</dbReference>
<protein>
    <submittedName>
        <fullName evidence="2">Nuclear transport factor 2 family protein</fullName>
    </submittedName>
</protein>
<evidence type="ECO:0000259" key="1">
    <source>
        <dbReference type="Pfam" id="PF13577"/>
    </source>
</evidence>
<organism evidence="2 3">
    <name type="scientific">Amycolatopsis rhabdoformis</name>
    <dbReference type="NCBI Taxonomy" id="1448059"/>
    <lineage>
        <taxon>Bacteria</taxon>
        <taxon>Bacillati</taxon>
        <taxon>Actinomycetota</taxon>
        <taxon>Actinomycetes</taxon>
        <taxon>Pseudonocardiales</taxon>
        <taxon>Pseudonocardiaceae</taxon>
        <taxon>Amycolatopsis</taxon>
    </lineage>
</organism>
<dbReference type="SUPFAM" id="SSF54427">
    <property type="entry name" value="NTF2-like"/>
    <property type="match status" value="1"/>
</dbReference>
<dbReference type="InterPro" id="IPR032710">
    <property type="entry name" value="NTF2-like_dom_sf"/>
</dbReference>
<dbReference type="InterPro" id="IPR037401">
    <property type="entry name" value="SnoaL-like"/>
</dbReference>
<name>A0ABZ1IKN9_9PSEU</name>
<accession>A0ABZ1IKN9</accession>
<dbReference type="Gene3D" id="3.10.450.50">
    <property type="match status" value="1"/>
</dbReference>
<feature type="domain" description="SnoaL-like" evidence="1">
    <location>
        <begin position="10"/>
        <end position="133"/>
    </location>
</feature>
<proteinExistence type="predicted"/>
<dbReference type="Pfam" id="PF13577">
    <property type="entry name" value="SnoaL_4"/>
    <property type="match status" value="1"/>
</dbReference>
<reference evidence="2 3" key="1">
    <citation type="journal article" date="2015" name="Int. J. Syst. Evol. Microbiol.">
        <title>Amycolatopsis rhabdoformis sp. nov., an actinomycete isolated from a tropical forest soil.</title>
        <authorList>
            <person name="Souza W.R."/>
            <person name="Silva R.E."/>
            <person name="Goodfellow M."/>
            <person name="Busarakam K."/>
            <person name="Figueiro F.S."/>
            <person name="Ferreira D."/>
            <person name="Rodrigues-Filho E."/>
            <person name="Moraes L.A.B."/>
            <person name="Zucchi T.D."/>
        </authorList>
    </citation>
    <scope>NUCLEOTIDE SEQUENCE [LARGE SCALE GENOMIC DNA]</scope>
    <source>
        <strain evidence="2 3">NCIMB 14900</strain>
    </source>
</reference>
<dbReference type="EMBL" id="CP142149">
    <property type="protein sequence ID" value="WSE34764.1"/>
    <property type="molecule type" value="Genomic_DNA"/>
</dbReference>
<evidence type="ECO:0000313" key="2">
    <source>
        <dbReference type="EMBL" id="WSE34764.1"/>
    </source>
</evidence>
<sequence>MKSVEERLAHLEAADQIRALKMTYARLCDAGYPTAELRQLFTPDAVWDGGRAFGRHEGWPEIEEFFAGADTRVDWALHYTVAGDVRVAEDGRSATGTWYLWQPMTLDGSPVWLMGRYQDDYVRSADAWRHAHVRLDVQAVTPIDKGWVAERFAGSA</sequence>
<dbReference type="Proteomes" id="UP001330812">
    <property type="component" value="Chromosome"/>
</dbReference>
<evidence type="ECO:0000313" key="3">
    <source>
        <dbReference type="Proteomes" id="UP001330812"/>
    </source>
</evidence>
<gene>
    <name evidence="2" type="ORF">VSH64_22230</name>
</gene>